<evidence type="ECO:0000256" key="19">
    <source>
        <dbReference type="ARBA" id="ARBA00045008"/>
    </source>
</evidence>
<dbReference type="GO" id="GO:0051536">
    <property type="term" value="F:iron-sulfur cluster binding"/>
    <property type="evidence" value="ECO:0007669"/>
    <property type="project" value="UniProtKB-KW"/>
</dbReference>
<dbReference type="STRING" id="105984.A0A427XSG7"/>
<dbReference type="PROSITE" id="PS51193">
    <property type="entry name" value="HELICASE_ATP_BIND_2"/>
    <property type="match status" value="1"/>
</dbReference>
<dbReference type="Gene3D" id="3.40.50.300">
    <property type="entry name" value="P-loop containing nucleotide triphosphate hydrolases"/>
    <property type="match status" value="3"/>
</dbReference>
<evidence type="ECO:0000256" key="1">
    <source>
        <dbReference type="ARBA" id="ARBA00001966"/>
    </source>
</evidence>
<evidence type="ECO:0000259" key="23">
    <source>
        <dbReference type="PROSITE" id="PS51193"/>
    </source>
</evidence>
<protein>
    <recommendedName>
        <fullName evidence="5">ATP-dependent DNA helicase CHL1</fullName>
        <ecNumber evidence="17">5.6.2.3</ecNumber>
    </recommendedName>
    <alternativeName>
        <fullName evidence="4">ATP-dependent DNA helicase chl1</fullName>
    </alternativeName>
    <alternativeName>
        <fullName evidence="16">Chromosome loss protein 1</fullName>
    </alternativeName>
    <alternativeName>
        <fullName evidence="18 19">DNA 5'-3' helicase CHL1</fullName>
    </alternativeName>
</protein>
<dbReference type="InterPro" id="IPR027417">
    <property type="entry name" value="P-loop_NTPase"/>
</dbReference>
<comment type="caution">
    <text evidence="24">The sequence shown here is derived from an EMBL/GenBank/DDBJ whole genome shotgun (WGS) entry which is preliminary data.</text>
</comment>
<accession>A0A427XSG7</accession>
<feature type="region of interest" description="Disordered" evidence="22">
    <location>
        <begin position="151"/>
        <end position="196"/>
    </location>
</feature>
<comment type="function">
    <text evidence="20">ATP-dependent DNA helicase important for chromosome transmission and normal cell cycle progression in G(2)/M. May have a role in changing DNA topology to allow the loading of proteins involved in maintaining sister chromatid cohesion in the vicinity of the centromeres. Has a specific role in chromosome segregation during meiosis II.</text>
</comment>
<evidence type="ECO:0000256" key="7">
    <source>
        <dbReference type="ARBA" id="ARBA00022741"/>
    </source>
</evidence>
<dbReference type="GO" id="GO:0046872">
    <property type="term" value="F:metal ion binding"/>
    <property type="evidence" value="ECO:0007669"/>
    <property type="project" value="UniProtKB-KW"/>
</dbReference>
<keyword evidence="6" id="KW-0479">Metal-binding</keyword>
<dbReference type="CDD" id="cd18788">
    <property type="entry name" value="SF2_C_XPD"/>
    <property type="match status" value="1"/>
</dbReference>
<evidence type="ECO:0000256" key="22">
    <source>
        <dbReference type="SAM" id="MobiDB-lite"/>
    </source>
</evidence>
<organism evidence="24 25">
    <name type="scientific">Apiotrichum porosum</name>
    <dbReference type="NCBI Taxonomy" id="105984"/>
    <lineage>
        <taxon>Eukaryota</taxon>
        <taxon>Fungi</taxon>
        <taxon>Dikarya</taxon>
        <taxon>Basidiomycota</taxon>
        <taxon>Agaricomycotina</taxon>
        <taxon>Tremellomycetes</taxon>
        <taxon>Trichosporonales</taxon>
        <taxon>Trichosporonaceae</taxon>
        <taxon>Apiotrichum</taxon>
    </lineage>
</organism>
<evidence type="ECO:0000256" key="12">
    <source>
        <dbReference type="ARBA" id="ARBA00023014"/>
    </source>
</evidence>
<keyword evidence="10" id="KW-0067">ATP-binding</keyword>
<comment type="similarity">
    <text evidence="3">Belongs to the DEAD box helicase family. DEAH subfamily. DDX11/CHL1 sub-subfamily.</text>
</comment>
<evidence type="ECO:0000256" key="6">
    <source>
        <dbReference type="ARBA" id="ARBA00022723"/>
    </source>
</evidence>
<evidence type="ECO:0000256" key="11">
    <source>
        <dbReference type="ARBA" id="ARBA00023004"/>
    </source>
</evidence>
<dbReference type="InterPro" id="IPR014013">
    <property type="entry name" value="Helic_SF1/SF2_ATP-bd_DinG/Rad3"/>
</dbReference>
<gene>
    <name evidence="24" type="primary">CHL1</name>
    <name evidence="24" type="ORF">EHS24_007959</name>
</gene>
<dbReference type="InterPro" id="IPR013020">
    <property type="entry name" value="Rad3/Chl1-like"/>
</dbReference>
<evidence type="ECO:0000256" key="13">
    <source>
        <dbReference type="ARBA" id="ARBA00023235"/>
    </source>
</evidence>
<keyword evidence="13" id="KW-0413">Isomerase</keyword>
<evidence type="ECO:0000256" key="4">
    <source>
        <dbReference type="ARBA" id="ARBA00016387"/>
    </source>
</evidence>
<dbReference type="GO" id="GO:0006139">
    <property type="term" value="P:nucleobase-containing compound metabolic process"/>
    <property type="evidence" value="ECO:0007669"/>
    <property type="project" value="InterPro"/>
</dbReference>
<dbReference type="EMBL" id="RSCE01000006">
    <property type="protein sequence ID" value="RSH81767.1"/>
    <property type="molecule type" value="Genomic_DNA"/>
</dbReference>
<dbReference type="EC" id="5.6.2.3" evidence="17"/>
<comment type="subcellular location">
    <subcellularLocation>
        <location evidence="2">Nucleus</location>
    </subcellularLocation>
</comment>
<proteinExistence type="inferred from homology"/>
<evidence type="ECO:0000256" key="10">
    <source>
        <dbReference type="ARBA" id="ARBA00022840"/>
    </source>
</evidence>
<dbReference type="OrthoDB" id="267079at2759"/>
<dbReference type="InterPro" id="IPR006555">
    <property type="entry name" value="ATP-dep_Helicase_C"/>
</dbReference>
<evidence type="ECO:0000256" key="2">
    <source>
        <dbReference type="ARBA" id="ARBA00004123"/>
    </source>
</evidence>
<evidence type="ECO:0000256" key="18">
    <source>
        <dbReference type="ARBA" id="ARBA00044998"/>
    </source>
</evidence>
<keyword evidence="15" id="KW-0131">Cell cycle</keyword>
<evidence type="ECO:0000256" key="15">
    <source>
        <dbReference type="ARBA" id="ARBA00023306"/>
    </source>
</evidence>
<dbReference type="PANTHER" id="PTHR11472">
    <property type="entry name" value="DNA REPAIR DEAD HELICASE RAD3/XP-D SUBFAMILY MEMBER"/>
    <property type="match status" value="1"/>
</dbReference>
<evidence type="ECO:0000256" key="5">
    <source>
        <dbReference type="ARBA" id="ARBA00017386"/>
    </source>
</evidence>
<keyword evidence="8" id="KW-0378">Hydrolase</keyword>
<dbReference type="GeneID" id="39592502"/>
<dbReference type="Pfam" id="PF13307">
    <property type="entry name" value="Helicase_C_2"/>
    <property type="match status" value="1"/>
</dbReference>
<dbReference type="AlphaFoldDB" id="A0A427XSG7"/>
<comment type="cofactor">
    <cofactor evidence="1">
        <name>[4Fe-4S] cluster</name>
        <dbReference type="ChEBI" id="CHEBI:49883"/>
    </cofactor>
</comment>
<evidence type="ECO:0000256" key="17">
    <source>
        <dbReference type="ARBA" id="ARBA00044969"/>
    </source>
</evidence>
<dbReference type="InterPro" id="IPR006554">
    <property type="entry name" value="Helicase-like_DEXD_c2"/>
</dbReference>
<dbReference type="InterPro" id="IPR045028">
    <property type="entry name" value="DinG/Rad3-like"/>
</dbReference>
<keyword evidence="25" id="KW-1185">Reference proteome</keyword>
<dbReference type="SMART" id="SM00491">
    <property type="entry name" value="HELICc2"/>
    <property type="match status" value="1"/>
</dbReference>
<name>A0A427XSG7_9TREE</name>
<evidence type="ECO:0000256" key="14">
    <source>
        <dbReference type="ARBA" id="ARBA00023242"/>
    </source>
</evidence>
<evidence type="ECO:0000313" key="24">
    <source>
        <dbReference type="EMBL" id="RSH81767.1"/>
    </source>
</evidence>
<keyword evidence="14" id="KW-0539">Nucleus</keyword>
<dbReference type="GO" id="GO:0003677">
    <property type="term" value="F:DNA binding"/>
    <property type="evidence" value="ECO:0007669"/>
    <property type="project" value="InterPro"/>
</dbReference>
<dbReference type="GO" id="GO:0034085">
    <property type="term" value="P:establishment of sister chromatid cohesion"/>
    <property type="evidence" value="ECO:0007669"/>
    <property type="project" value="TreeGrafter"/>
</dbReference>
<evidence type="ECO:0000256" key="9">
    <source>
        <dbReference type="ARBA" id="ARBA00022806"/>
    </source>
</evidence>
<evidence type="ECO:0000256" key="3">
    <source>
        <dbReference type="ARBA" id="ARBA00008435"/>
    </source>
</evidence>
<dbReference type="Pfam" id="PF06733">
    <property type="entry name" value="DEAD_2"/>
    <property type="match status" value="1"/>
</dbReference>
<keyword evidence="9 24" id="KW-0347">Helicase</keyword>
<dbReference type="GO" id="GO:0043139">
    <property type="term" value="F:5'-3' DNA helicase activity"/>
    <property type="evidence" value="ECO:0007669"/>
    <property type="project" value="UniProtKB-EC"/>
</dbReference>
<dbReference type="SUPFAM" id="SSF52540">
    <property type="entry name" value="P-loop containing nucleoside triphosphate hydrolases"/>
    <property type="match status" value="1"/>
</dbReference>
<sequence>MTNEPTSSSTAAISLAGGDAAASTTAQQAPALPHLDTPNAFPFPYPQPYSIQLDLMRTVFAAIEDGKIAIVESPTGTGKSLTLLTSTLSWLAAHRKRLDTATAADLHARFIAEDPDDPPWVVEKAVKRHMAGLKAGEEARVARLRLARERERKARRDGGVGGGMFRKKARVGAGEDQESSKGDGEDQFLPDDGDVQEDTNLSAEVRALMAQLAPKDVEEEADEDVPKVYFASRTHSQLRQLTAELLKTTFPAGKDGVPEDEGVSLVPLASRRQMCINDKVRAKAHGREDRLNEACLDMQKSGAARCPHLPSKAEEGPLLDARDDVLATVRDIEDLVTEGRRVGVCPYYATRRAVKPAQLVTLPYNLLLQANAREALGIDLKNQIVVIDEAHNLIDTILGIYSATLPASRLVSACAQLTQYLARFKSRLKPRHALWIKQTLSVLRGLVRVTEIYTAEARKDKTKARGELVDVNTLMSRVGGGGDAVNLVELVAYLKESKLARKVSGFAESLEAAADKEKRGSAARHASIAVFHAVEDFLLSLTDARDDGRITLSLEAGDSVVVKYVLLNPAERFADVVNSARAVVLAGGTMEPVSDFYRQLFPSIPRDRFVHLSCAHVIPKSNLLTQVVSRGPRKTELEFKFANRGDEGILAELGAILLSTVGLVPDGVVVFVPSYAFLDKVKTAWAGSTGVLAKLGQKKSVFYEPQTAADVDATLRDYALAVEAPSMNDAGRPRTGSLLFAVVGGKLSEGINFSDRLGRCVIMVGLPFANVGSVELQERMRYVERLPGAGKDAAKELYENLCMRAVNQSIGRAIRHANDYATVLLLDRRFGTHRIRSKLPKWIGDDVKVCDEWSSAARGVAGFFREKRANGGGQ</sequence>
<keyword evidence="12" id="KW-0411">Iron-sulfur</keyword>
<dbReference type="Proteomes" id="UP000279236">
    <property type="component" value="Unassembled WGS sequence"/>
</dbReference>
<evidence type="ECO:0000256" key="16">
    <source>
        <dbReference type="ARBA" id="ARBA00029709"/>
    </source>
</evidence>
<keyword evidence="7" id="KW-0547">Nucleotide-binding</keyword>
<dbReference type="PANTHER" id="PTHR11472:SF41">
    <property type="entry name" value="ATP-DEPENDENT DNA HELICASE DDX11-RELATED"/>
    <property type="match status" value="1"/>
</dbReference>
<dbReference type="FunFam" id="3.40.50.300:FF:001372">
    <property type="entry name" value="ATP-dependent DNA helicase chl1"/>
    <property type="match status" value="1"/>
</dbReference>
<dbReference type="GO" id="GO:0005634">
    <property type="term" value="C:nucleus"/>
    <property type="evidence" value="ECO:0007669"/>
    <property type="project" value="UniProtKB-SubCell"/>
</dbReference>
<reference evidence="24 25" key="1">
    <citation type="submission" date="2018-11" db="EMBL/GenBank/DDBJ databases">
        <title>Genome sequence of Apiotrichum porosum DSM 27194.</title>
        <authorList>
            <person name="Aliyu H."/>
            <person name="Gorte O."/>
            <person name="Ochsenreither K."/>
        </authorList>
    </citation>
    <scope>NUCLEOTIDE SEQUENCE [LARGE SCALE GENOMIC DNA]</scope>
    <source>
        <strain evidence="24 25">DSM 27194</strain>
    </source>
</reference>
<comment type="catalytic activity">
    <reaction evidence="21">
        <text>ATP + H2O = ADP + phosphate + H(+)</text>
        <dbReference type="Rhea" id="RHEA:13065"/>
        <dbReference type="ChEBI" id="CHEBI:15377"/>
        <dbReference type="ChEBI" id="CHEBI:15378"/>
        <dbReference type="ChEBI" id="CHEBI:30616"/>
        <dbReference type="ChEBI" id="CHEBI:43474"/>
        <dbReference type="ChEBI" id="CHEBI:456216"/>
        <dbReference type="EC" id="5.6.2.3"/>
    </reaction>
</comment>
<dbReference type="SMART" id="SM00488">
    <property type="entry name" value="DEXDc2"/>
    <property type="match status" value="1"/>
</dbReference>
<dbReference type="NCBIfam" id="TIGR00604">
    <property type="entry name" value="rad3"/>
    <property type="match status" value="1"/>
</dbReference>
<dbReference type="GO" id="GO:0005524">
    <property type="term" value="F:ATP binding"/>
    <property type="evidence" value="ECO:0007669"/>
    <property type="project" value="UniProtKB-KW"/>
</dbReference>
<evidence type="ECO:0000256" key="20">
    <source>
        <dbReference type="ARBA" id="ARBA00045702"/>
    </source>
</evidence>
<dbReference type="InterPro" id="IPR010614">
    <property type="entry name" value="RAD3-like_helicase_DEAD"/>
</dbReference>
<evidence type="ECO:0000256" key="8">
    <source>
        <dbReference type="ARBA" id="ARBA00022801"/>
    </source>
</evidence>
<evidence type="ECO:0000313" key="25">
    <source>
        <dbReference type="Proteomes" id="UP000279236"/>
    </source>
</evidence>
<dbReference type="GO" id="GO:0016818">
    <property type="term" value="F:hydrolase activity, acting on acid anhydrides, in phosphorus-containing anhydrides"/>
    <property type="evidence" value="ECO:0007669"/>
    <property type="project" value="InterPro"/>
</dbReference>
<dbReference type="RefSeq" id="XP_028476222.1">
    <property type="nucleotide sequence ID" value="XM_028623289.1"/>
</dbReference>
<evidence type="ECO:0000256" key="21">
    <source>
        <dbReference type="ARBA" id="ARBA00048954"/>
    </source>
</evidence>
<feature type="compositionally biased region" description="Acidic residues" evidence="22">
    <location>
        <begin position="185"/>
        <end position="196"/>
    </location>
</feature>
<keyword evidence="11" id="KW-0408">Iron</keyword>
<feature type="domain" description="Helicase ATP-binding" evidence="23">
    <location>
        <begin position="38"/>
        <end position="440"/>
    </location>
</feature>